<evidence type="ECO:0000256" key="10">
    <source>
        <dbReference type="ARBA" id="ARBA00022989"/>
    </source>
</evidence>
<evidence type="ECO:0000259" key="15">
    <source>
        <dbReference type="PROSITE" id="PS50011"/>
    </source>
</evidence>
<keyword evidence="3" id="KW-0597">Phosphoprotein</keyword>
<dbReference type="InterPro" id="IPR013210">
    <property type="entry name" value="LRR_N_plant-typ"/>
</dbReference>
<dbReference type="Gene3D" id="3.80.10.10">
    <property type="entry name" value="Ribonuclease Inhibitor"/>
    <property type="match status" value="2"/>
</dbReference>
<dbReference type="Pfam" id="PF08263">
    <property type="entry name" value="LRRNT_2"/>
    <property type="match status" value="1"/>
</dbReference>
<evidence type="ECO:0000256" key="4">
    <source>
        <dbReference type="ARBA" id="ARBA00022614"/>
    </source>
</evidence>
<evidence type="ECO:0000256" key="6">
    <source>
        <dbReference type="ARBA" id="ARBA00022729"/>
    </source>
</evidence>
<feature type="region of interest" description="Disordered" evidence="13">
    <location>
        <begin position="730"/>
        <end position="756"/>
    </location>
</feature>
<evidence type="ECO:0000256" key="14">
    <source>
        <dbReference type="SAM" id="SignalP"/>
    </source>
</evidence>
<dbReference type="InterPro" id="IPR000719">
    <property type="entry name" value="Prot_kinase_dom"/>
</dbReference>
<evidence type="ECO:0000256" key="7">
    <source>
        <dbReference type="ARBA" id="ARBA00022737"/>
    </source>
</evidence>
<keyword evidence="6 14" id="KW-0732">Signal</keyword>
<dbReference type="EMBL" id="CP133615">
    <property type="protein sequence ID" value="WMV26270.1"/>
    <property type="molecule type" value="Genomic_DNA"/>
</dbReference>
<dbReference type="PANTHER" id="PTHR48003:SF5">
    <property type="entry name" value="OS07G0626500 PROTEIN"/>
    <property type="match status" value="1"/>
</dbReference>
<keyword evidence="4" id="KW-0433">Leucine-rich repeat</keyword>
<dbReference type="Gene3D" id="3.30.200.20">
    <property type="entry name" value="Phosphorylase Kinase, domain 1"/>
    <property type="match status" value="1"/>
</dbReference>
<dbReference type="InterPro" id="IPR003591">
    <property type="entry name" value="Leu-rich_rpt_typical-subtyp"/>
</dbReference>
<dbReference type="PANTHER" id="PTHR48003">
    <property type="entry name" value="OS07G0626500 PROTEIN"/>
    <property type="match status" value="1"/>
</dbReference>
<evidence type="ECO:0000256" key="13">
    <source>
        <dbReference type="SAM" id="MobiDB-lite"/>
    </source>
</evidence>
<feature type="domain" description="Protein kinase" evidence="15">
    <location>
        <begin position="795"/>
        <end position="1075"/>
    </location>
</feature>
<keyword evidence="17" id="KW-1185">Reference proteome</keyword>
<sequence length="1075" mass="116741">MTLSQSLSLLLLVLVFRLNGSSAAEDEVRSLLEFKKGIKNDPLGKIFSSWSQTGLSNPSACPKSFHGVVCDENSDSVFSISLDGLGLVGDLKFSTLSGLKQLKILSLSGNSFTGRVVPALGSMLTLQHLDLSGNQFYGPIPAQINELWGLNYLNLSNNNFTFGYPSGISNLQQLRVLDLHNNGLWGNIGELFLELKRIEHLDLSNNSFFGSLPTSPENVSLSSTIQVMNLSHNNLGGGFFPGKLLEAFENLMVLDLGNNAIMGQLSSTGFMHNLRVLRLGNNQLYGLIPDELLQGTGPLEELDLSGNGFSENRNLQGLSAYAKVCFFVFNSVVNSTKLRVLNISSNHLLGSLPSSIGNCVVVDLSRNMLVDGISAIESWEANLEIIDLSSNRLTGNIPNITSQFQLLISLNFGNNSLEGTLPSALGTLPRLVKLDLSTNKLGGPIPSTFFTSTTLMNLNISGNQLSGSIPLEGSHASELLVQSPYPALESLDLSENTFTGNLSSAIGNLRRLQVLNLAKNQLSGMLPTELGDLRSLEFLDISNNNFSGMIPENLSSNLRVFNVSNNELSGAIPDNLRNFNESSFRPGNSNLAIPSNWLHDNHGDPDQNSQHHYNSKSSIRVAIILASVGAALMIGVVLLAYHRQRFQDFHLPSGFNSQSAGRDVKLGRFSRPGIFKFHGSSEPPLISLSFSNDHLLTANSRSLSGQIESGTEIVEQVFPEGVTAVSASTHLGTVGNNPATSGRRSSPGSPIASSPRFVDTVEQPETLDVYSPDRLAGELFFLDGSLSFTAEELSRAPAEVLGRSSHGTLYKATLNSGHVLTVKWLRVGLVKNKKEFAKEVKKIGSIRHPNAVPLRAYYWGPREQERLILADYIPGDSLALHLYETTPRRYSPLSFNQRLKVAIEVARGLAYLHERGLPHGDLKPTNIILVGADYSVRLTDYGLHRLMTPVGIAEQILNLGALGYRAPELATATKPIPSFKADVYALGVILMELLTRRSAGDLISAHSAAVDLTDWVRLCDQEGRGMDCIDRDIAGGEEHCKAMDDLLAVLLRCILSINERPNIRQVVENLGSISV</sequence>
<evidence type="ECO:0000313" key="17">
    <source>
        <dbReference type="Proteomes" id="UP001234989"/>
    </source>
</evidence>
<dbReference type="Pfam" id="PF13855">
    <property type="entry name" value="LRR_8"/>
    <property type="match status" value="1"/>
</dbReference>
<dbReference type="GO" id="GO:0004672">
    <property type="term" value="F:protein kinase activity"/>
    <property type="evidence" value="ECO:0007669"/>
    <property type="project" value="InterPro"/>
</dbReference>
<keyword evidence="9" id="KW-0067">ATP-binding</keyword>
<keyword evidence="12" id="KW-0675">Receptor</keyword>
<comment type="subcellular location">
    <subcellularLocation>
        <location evidence="1">Membrane</location>
        <topology evidence="1">Single-pass membrane protein</topology>
    </subcellularLocation>
</comment>
<evidence type="ECO:0000256" key="2">
    <source>
        <dbReference type="ARBA" id="ARBA00008684"/>
    </source>
</evidence>
<keyword evidence="8" id="KW-0547">Nucleotide-binding</keyword>
<accession>A0AAF0QPL5</accession>
<dbReference type="PROSITE" id="PS00108">
    <property type="entry name" value="PROTEIN_KINASE_ST"/>
    <property type="match status" value="1"/>
</dbReference>
<dbReference type="PROSITE" id="PS51450">
    <property type="entry name" value="LRR"/>
    <property type="match status" value="3"/>
</dbReference>
<dbReference type="Gene3D" id="1.10.510.10">
    <property type="entry name" value="Transferase(Phosphotransferase) domain 1"/>
    <property type="match status" value="1"/>
</dbReference>
<evidence type="ECO:0000256" key="1">
    <source>
        <dbReference type="ARBA" id="ARBA00004167"/>
    </source>
</evidence>
<evidence type="ECO:0000256" key="3">
    <source>
        <dbReference type="ARBA" id="ARBA00022553"/>
    </source>
</evidence>
<dbReference type="GO" id="GO:0050832">
    <property type="term" value="P:defense response to fungus"/>
    <property type="evidence" value="ECO:0007669"/>
    <property type="project" value="UniProtKB-ARBA"/>
</dbReference>
<keyword evidence="5" id="KW-0812">Transmembrane</keyword>
<protein>
    <recommendedName>
        <fullName evidence="15">Protein kinase domain-containing protein</fullName>
    </recommendedName>
</protein>
<dbReference type="InterPro" id="IPR053059">
    <property type="entry name" value="Inactive_SerThr-Kinase_ABA"/>
</dbReference>
<dbReference type="FunFam" id="3.30.200.20:FF:000486">
    <property type="entry name" value="Leucine-rich repeat receptor-like protein kinase"/>
    <property type="match status" value="1"/>
</dbReference>
<dbReference type="FunFam" id="3.80.10.10:FF:000095">
    <property type="entry name" value="LRR receptor-like serine/threonine-protein kinase GSO1"/>
    <property type="match status" value="2"/>
</dbReference>
<comment type="similarity">
    <text evidence="2">Belongs to the protein kinase superfamily. Ser/Thr protein kinase family.</text>
</comment>
<evidence type="ECO:0000313" key="16">
    <source>
        <dbReference type="EMBL" id="WMV26270.1"/>
    </source>
</evidence>
<dbReference type="InterPro" id="IPR008271">
    <property type="entry name" value="Ser/Thr_kinase_AS"/>
</dbReference>
<keyword evidence="10" id="KW-1133">Transmembrane helix</keyword>
<dbReference type="GO" id="GO:0016020">
    <property type="term" value="C:membrane"/>
    <property type="evidence" value="ECO:0007669"/>
    <property type="project" value="UniProtKB-SubCell"/>
</dbReference>
<dbReference type="InterPro" id="IPR032675">
    <property type="entry name" value="LRR_dom_sf"/>
</dbReference>
<dbReference type="InterPro" id="IPR011009">
    <property type="entry name" value="Kinase-like_dom_sf"/>
</dbReference>
<proteinExistence type="inferred from homology"/>
<name>A0AAF0QPL5_SOLVR</name>
<dbReference type="InterPro" id="IPR001611">
    <property type="entry name" value="Leu-rich_rpt"/>
</dbReference>
<organism evidence="16 17">
    <name type="scientific">Solanum verrucosum</name>
    <dbReference type="NCBI Taxonomy" id="315347"/>
    <lineage>
        <taxon>Eukaryota</taxon>
        <taxon>Viridiplantae</taxon>
        <taxon>Streptophyta</taxon>
        <taxon>Embryophyta</taxon>
        <taxon>Tracheophyta</taxon>
        <taxon>Spermatophyta</taxon>
        <taxon>Magnoliopsida</taxon>
        <taxon>eudicotyledons</taxon>
        <taxon>Gunneridae</taxon>
        <taxon>Pentapetalae</taxon>
        <taxon>asterids</taxon>
        <taxon>lamiids</taxon>
        <taxon>Solanales</taxon>
        <taxon>Solanaceae</taxon>
        <taxon>Solanoideae</taxon>
        <taxon>Solaneae</taxon>
        <taxon>Solanum</taxon>
    </lineage>
</organism>
<keyword evidence="11" id="KW-0472">Membrane</keyword>
<dbReference type="Pfam" id="PF00560">
    <property type="entry name" value="LRR_1"/>
    <property type="match status" value="10"/>
</dbReference>
<evidence type="ECO:0000256" key="12">
    <source>
        <dbReference type="ARBA" id="ARBA00023170"/>
    </source>
</evidence>
<evidence type="ECO:0000256" key="5">
    <source>
        <dbReference type="ARBA" id="ARBA00022692"/>
    </source>
</evidence>
<dbReference type="Pfam" id="PF00069">
    <property type="entry name" value="Pkinase"/>
    <property type="match status" value="1"/>
</dbReference>
<feature type="compositionally biased region" description="Polar residues" evidence="13">
    <location>
        <begin position="730"/>
        <end position="752"/>
    </location>
</feature>
<evidence type="ECO:0000256" key="9">
    <source>
        <dbReference type="ARBA" id="ARBA00022840"/>
    </source>
</evidence>
<feature type="chain" id="PRO_5042136532" description="Protein kinase domain-containing protein" evidence="14">
    <location>
        <begin position="24"/>
        <end position="1075"/>
    </location>
</feature>
<feature type="signal peptide" evidence="14">
    <location>
        <begin position="1"/>
        <end position="23"/>
    </location>
</feature>
<reference evidence="16" key="1">
    <citation type="submission" date="2023-08" db="EMBL/GenBank/DDBJ databases">
        <title>A de novo genome assembly of Solanum verrucosum Schlechtendal, a Mexican diploid species geographically isolated from the other diploid A-genome species in potato relatives.</title>
        <authorList>
            <person name="Hosaka K."/>
        </authorList>
    </citation>
    <scope>NUCLEOTIDE SEQUENCE</scope>
    <source>
        <tissue evidence="16">Young leaves</tissue>
    </source>
</reference>
<dbReference type="SUPFAM" id="SSF56112">
    <property type="entry name" value="Protein kinase-like (PK-like)"/>
    <property type="match status" value="1"/>
</dbReference>
<keyword evidence="7" id="KW-0677">Repeat</keyword>
<dbReference type="SUPFAM" id="SSF52058">
    <property type="entry name" value="L domain-like"/>
    <property type="match status" value="1"/>
</dbReference>
<dbReference type="SMART" id="SM00220">
    <property type="entry name" value="S_TKc"/>
    <property type="match status" value="1"/>
</dbReference>
<dbReference type="FunFam" id="1.10.510.10:FF:000480">
    <property type="entry name" value="Pollen receptor-like kinase 1"/>
    <property type="match status" value="1"/>
</dbReference>
<dbReference type="SMART" id="SM00369">
    <property type="entry name" value="LRR_TYP"/>
    <property type="match status" value="9"/>
</dbReference>
<dbReference type="AlphaFoldDB" id="A0AAF0QPL5"/>
<gene>
    <name evidence="16" type="ORF">MTR67_019655</name>
</gene>
<dbReference type="GO" id="GO:0005524">
    <property type="term" value="F:ATP binding"/>
    <property type="evidence" value="ECO:0007669"/>
    <property type="project" value="UniProtKB-KW"/>
</dbReference>
<evidence type="ECO:0000256" key="8">
    <source>
        <dbReference type="ARBA" id="ARBA00022741"/>
    </source>
</evidence>
<evidence type="ECO:0000256" key="11">
    <source>
        <dbReference type="ARBA" id="ARBA00023136"/>
    </source>
</evidence>
<dbReference type="PROSITE" id="PS50011">
    <property type="entry name" value="PROTEIN_KINASE_DOM"/>
    <property type="match status" value="1"/>
</dbReference>
<dbReference type="Proteomes" id="UP001234989">
    <property type="component" value="Chromosome 4"/>
</dbReference>